<name>A0A370I4T0_9NOCA</name>
<protein>
    <submittedName>
        <fullName evidence="1">Uncharacterized protein</fullName>
    </submittedName>
</protein>
<accession>A0A370I4T0</accession>
<dbReference type="AlphaFoldDB" id="A0A370I4T0"/>
<keyword evidence="2" id="KW-1185">Reference proteome</keyword>
<sequence length="91" mass="9653">MTVQLTDSLPPRTATGGRPHAYAAEAATLRTNPYKWGRILTAGNPAVAASQANNIRRGKLRSFEPAGAFEAAARGCDVWARYLPTPEADAA</sequence>
<evidence type="ECO:0000313" key="1">
    <source>
        <dbReference type="EMBL" id="RDI65705.1"/>
    </source>
</evidence>
<dbReference type="EMBL" id="QQBC01000005">
    <property type="protein sequence ID" value="RDI65705.1"/>
    <property type="molecule type" value="Genomic_DNA"/>
</dbReference>
<dbReference type="STRING" id="1210086.GCA_001613105_04069"/>
<proteinExistence type="predicted"/>
<dbReference type="Proteomes" id="UP000254869">
    <property type="component" value="Unassembled WGS sequence"/>
</dbReference>
<evidence type="ECO:0000313" key="2">
    <source>
        <dbReference type="Proteomes" id="UP000254869"/>
    </source>
</evidence>
<gene>
    <name evidence="1" type="ORF">DFR76_10520</name>
</gene>
<comment type="caution">
    <text evidence="1">The sequence shown here is derived from an EMBL/GenBank/DDBJ whole genome shotgun (WGS) entry which is preliminary data.</text>
</comment>
<reference evidence="1 2" key="1">
    <citation type="submission" date="2018-07" db="EMBL/GenBank/DDBJ databases">
        <title>Genomic Encyclopedia of Type Strains, Phase IV (KMG-IV): sequencing the most valuable type-strain genomes for metagenomic binning, comparative biology and taxonomic classification.</title>
        <authorList>
            <person name="Goeker M."/>
        </authorList>
    </citation>
    <scope>NUCLEOTIDE SEQUENCE [LARGE SCALE GENOMIC DNA]</scope>
    <source>
        <strain evidence="1 2">DSM 44290</strain>
    </source>
</reference>
<organism evidence="1 2">
    <name type="scientific">Nocardia pseudobrasiliensis</name>
    <dbReference type="NCBI Taxonomy" id="45979"/>
    <lineage>
        <taxon>Bacteria</taxon>
        <taxon>Bacillati</taxon>
        <taxon>Actinomycetota</taxon>
        <taxon>Actinomycetes</taxon>
        <taxon>Mycobacteriales</taxon>
        <taxon>Nocardiaceae</taxon>
        <taxon>Nocardia</taxon>
    </lineage>
</organism>